<accession>A0AAV5DPX0</accession>
<feature type="compositionally biased region" description="Low complexity" evidence="1">
    <location>
        <begin position="132"/>
        <end position="151"/>
    </location>
</feature>
<comment type="caution">
    <text evidence="2">The sequence shown here is derived from an EMBL/GenBank/DDBJ whole genome shotgun (WGS) entry which is preliminary data.</text>
</comment>
<feature type="region of interest" description="Disordered" evidence="1">
    <location>
        <begin position="111"/>
        <end position="177"/>
    </location>
</feature>
<sequence>MALYSDADTLVVVPAWSNGADGRRWLWGVAAAGGHFLGVGVGRGLSGASPEAMRGAGAGLGSPRQPCCMPTPLEPSRRTWKLALSETSRHACWTPALLEKSRRACWKPAAPPLSHSPCWNPGPPSRLPWLAPPAWKAESSSPSSSGPDLPAGRAPPASVGGGGGGEEKRNSADREKK</sequence>
<reference evidence="2" key="2">
    <citation type="submission" date="2021-12" db="EMBL/GenBank/DDBJ databases">
        <title>Resequencing data analysis of finger millet.</title>
        <authorList>
            <person name="Hatakeyama M."/>
            <person name="Aluri S."/>
            <person name="Balachadran M.T."/>
            <person name="Sivarajan S.R."/>
            <person name="Poveda L."/>
            <person name="Shimizu-Inatsugi R."/>
            <person name="Schlapbach R."/>
            <person name="Sreeman S.M."/>
            <person name="Shimizu K.K."/>
        </authorList>
    </citation>
    <scope>NUCLEOTIDE SEQUENCE</scope>
</reference>
<gene>
    <name evidence="2" type="primary">ga30814</name>
    <name evidence="2" type="ORF">PR202_ga30814</name>
</gene>
<dbReference type="EMBL" id="BQKI01000023">
    <property type="protein sequence ID" value="GJN12530.1"/>
    <property type="molecule type" value="Genomic_DNA"/>
</dbReference>
<evidence type="ECO:0000313" key="2">
    <source>
        <dbReference type="EMBL" id="GJN12530.1"/>
    </source>
</evidence>
<proteinExistence type="predicted"/>
<name>A0AAV5DPX0_ELECO</name>
<keyword evidence="3" id="KW-1185">Reference proteome</keyword>
<evidence type="ECO:0000256" key="1">
    <source>
        <dbReference type="SAM" id="MobiDB-lite"/>
    </source>
</evidence>
<reference evidence="2" key="1">
    <citation type="journal article" date="2018" name="DNA Res.">
        <title>Multiple hybrid de novo genome assembly of finger millet, an orphan allotetraploid crop.</title>
        <authorList>
            <person name="Hatakeyama M."/>
            <person name="Aluri S."/>
            <person name="Balachadran M.T."/>
            <person name="Sivarajan S.R."/>
            <person name="Patrignani A."/>
            <person name="Gruter S."/>
            <person name="Poveda L."/>
            <person name="Shimizu-Inatsugi R."/>
            <person name="Baeten J."/>
            <person name="Francoijs K.J."/>
            <person name="Nataraja K.N."/>
            <person name="Reddy Y.A.N."/>
            <person name="Phadnis S."/>
            <person name="Ravikumar R.L."/>
            <person name="Schlapbach R."/>
            <person name="Sreeman S.M."/>
            <person name="Shimizu K.K."/>
        </authorList>
    </citation>
    <scope>NUCLEOTIDE SEQUENCE</scope>
</reference>
<feature type="compositionally biased region" description="Basic and acidic residues" evidence="1">
    <location>
        <begin position="165"/>
        <end position="177"/>
    </location>
</feature>
<dbReference type="AlphaFoldDB" id="A0AAV5DPX0"/>
<evidence type="ECO:0000313" key="3">
    <source>
        <dbReference type="Proteomes" id="UP001054889"/>
    </source>
</evidence>
<organism evidence="2 3">
    <name type="scientific">Eleusine coracana subsp. coracana</name>
    <dbReference type="NCBI Taxonomy" id="191504"/>
    <lineage>
        <taxon>Eukaryota</taxon>
        <taxon>Viridiplantae</taxon>
        <taxon>Streptophyta</taxon>
        <taxon>Embryophyta</taxon>
        <taxon>Tracheophyta</taxon>
        <taxon>Spermatophyta</taxon>
        <taxon>Magnoliopsida</taxon>
        <taxon>Liliopsida</taxon>
        <taxon>Poales</taxon>
        <taxon>Poaceae</taxon>
        <taxon>PACMAD clade</taxon>
        <taxon>Chloridoideae</taxon>
        <taxon>Cynodonteae</taxon>
        <taxon>Eleusininae</taxon>
        <taxon>Eleusine</taxon>
    </lineage>
</organism>
<dbReference type="Proteomes" id="UP001054889">
    <property type="component" value="Unassembled WGS sequence"/>
</dbReference>
<protein>
    <submittedName>
        <fullName evidence="2">Uncharacterized protein</fullName>
    </submittedName>
</protein>